<dbReference type="InterPro" id="IPR043127">
    <property type="entry name" value="Sec-1-like_dom3a"/>
</dbReference>
<comment type="similarity">
    <text evidence="1">Belongs to the STXBP/unc-18/SEC1 family.</text>
</comment>
<reference evidence="3 4" key="1">
    <citation type="submission" date="2017-12" db="EMBL/GenBank/DDBJ databases">
        <title>Gene loss provides genomic basis for host adaptation in cereal stripe rust fungi.</title>
        <authorList>
            <person name="Xia C."/>
        </authorList>
    </citation>
    <scope>NUCLEOTIDE SEQUENCE [LARGE SCALE GENOMIC DNA]</scope>
    <source>
        <strain evidence="3 4">93TX-2</strain>
    </source>
</reference>
<name>A0A2S4UNP5_9BASI</name>
<dbReference type="InterPro" id="IPR001619">
    <property type="entry name" value="Sec1-like"/>
</dbReference>
<proteinExistence type="inferred from homology"/>
<dbReference type="Gene3D" id="3.90.830.10">
    <property type="entry name" value="Syntaxin Binding Protein 1, Chain A, domain 2"/>
    <property type="match status" value="1"/>
</dbReference>
<feature type="compositionally biased region" description="Polar residues" evidence="2">
    <location>
        <begin position="44"/>
        <end position="53"/>
    </location>
</feature>
<reference evidence="4" key="2">
    <citation type="journal article" date="2018" name="BMC Genomics">
        <title>Genomic insights into host adaptation between the wheat stripe rust pathogen (Puccinia striiformis f. sp. tritici) and the barley stripe rust pathogen (Puccinia striiformis f. sp. hordei).</title>
        <authorList>
            <person name="Xia C."/>
            <person name="Wang M."/>
            <person name="Yin C."/>
            <person name="Cornejo O.E."/>
            <person name="Hulbert S.H."/>
            <person name="Chen X."/>
        </authorList>
    </citation>
    <scope>NUCLEOTIDE SEQUENCE [LARGE SCALE GENOMIC DNA]</scope>
    <source>
        <strain evidence="4">93TX-2</strain>
    </source>
</reference>
<sequence>MRDGGLAVCHCWAVSDATVTGAGGAVGSADRLERTAGQPGLASSRMTTTGSCTPTRSQIANNFSRHLTNLDFSIFKTYLVRSLTDQLDNILGPKTIIIDPVLAGPLGLVTQVGNLKEHGVDKLFWLENGPIGNAGTAQNIVWVCQPMVSAMKLIAQQILSIPTRSSHSYTILMTPRATQLSKNALSEAGVLGSVDVKEFDLNFVPLEKDVFSLEEEFGGYSKIFADGDLNPIYNMARAIMTIQRAFGLIPRLIGKGTAARKLANLLHRLKSEYVSSPGHGTTMPKLTPGSIDSIVILDRQLDMVTPMCTQLTYEGLLDEIFGIKHAHIEVAPDLLAPSTPIAGNTAHSIPSSSTSQTFPHVAKRKKHVLSSSSDPIFSELRDQNFSIVGNSLNRIAKRINMDYERRNEARTVQQIREFVGRLPELQNEHQALRLHTGLSEQIMTTTTSDEFNQTLEIQQNLVAGLDLSGQEKAISQLIDQEVPLRTILRLLCLYSSVSGGIKPKSFETLKRDLLQTYGYEHVNLLIKLSNLSLLSSTGSGGSSSVPGGGGIMSGMTLIGGRSGFAGARKPLKLIVDEIDGPDPNDISYSYSGYAPLSVRIVESICFSKSLGWKNSVEDILKSFPGDTFDERQIDIDGSHARQSGIDPIPTTIICYLGGITYAEISSLRFTFSNNNLSPINKKRKLIILTTGIINGNQVLSSLMPVETRT</sequence>
<evidence type="ECO:0000256" key="1">
    <source>
        <dbReference type="ARBA" id="ARBA00009884"/>
    </source>
</evidence>
<comment type="caution">
    <text evidence="3">The sequence shown here is derived from an EMBL/GenBank/DDBJ whole genome shotgun (WGS) entry which is preliminary data.</text>
</comment>
<dbReference type="AlphaFoldDB" id="A0A2S4UNP5"/>
<evidence type="ECO:0000313" key="3">
    <source>
        <dbReference type="EMBL" id="POV98880.1"/>
    </source>
</evidence>
<keyword evidence="4" id="KW-1185">Reference proteome</keyword>
<dbReference type="EMBL" id="PKSM01000286">
    <property type="protein sequence ID" value="POV98880.1"/>
    <property type="molecule type" value="Genomic_DNA"/>
</dbReference>
<dbReference type="OrthoDB" id="10262287at2759"/>
<evidence type="ECO:0000256" key="2">
    <source>
        <dbReference type="SAM" id="MobiDB-lite"/>
    </source>
</evidence>
<organism evidence="3 4">
    <name type="scientific">Puccinia striiformis</name>
    <dbReference type="NCBI Taxonomy" id="27350"/>
    <lineage>
        <taxon>Eukaryota</taxon>
        <taxon>Fungi</taxon>
        <taxon>Dikarya</taxon>
        <taxon>Basidiomycota</taxon>
        <taxon>Pucciniomycotina</taxon>
        <taxon>Pucciniomycetes</taxon>
        <taxon>Pucciniales</taxon>
        <taxon>Pucciniaceae</taxon>
        <taxon>Puccinia</taxon>
    </lineage>
</organism>
<dbReference type="VEuPathDB" id="FungiDB:PSTT_11079"/>
<dbReference type="InterPro" id="IPR027482">
    <property type="entry name" value="Sec1-like_dom2"/>
</dbReference>
<evidence type="ECO:0008006" key="5">
    <source>
        <dbReference type="Google" id="ProtNLM"/>
    </source>
</evidence>
<dbReference type="VEuPathDB" id="FungiDB:PSHT_13812"/>
<dbReference type="Gene3D" id="1.25.40.850">
    <property type="match status" value="1"/>
</dbReference>
<dbReference type="PANTHER" id="PTHR11679">
    <property type="entry name" value="VESICLE PROTEIN SORTING-ASSOCIATED"/>
    <property type="match status" value="1"/>
</dbReference>
<feature type="region of interest" description="Disordered" evidence="2">
    <location>
        <begin position="34"/>
        <end position="53"/>
    </location>
</feature>
<dbReference type="Proteomes" id="UP000238274">
    <property type="component" value="Unassembled WGS sequence"/>
</dbReference>
<gene>
    <name evidence="3" type="ORF">PSHT_13812</name>
</gene>
<dbReference type="InterPro" id="IPR043155">
    <property type="entry name" value="VPS33_dom3b"/>
</dbReference>
<dbReference type="InterPro" id="IPR043154">
    <property type="entry name" value="Sec-1-like_dom1"/>
</dbReference>
<dbReference type="InterPro" id="IPR036045">
    <property type="entry name" value="Sec1-like_sf"/>
</dbReference>
<reference evidence="4" key="3">
    <citation type="journal article" date="2018" name="Mol. Plant Microbe Interact.">
        <title>Genome sequence resources for the wheat stripe rust pathogen (Puccinia striiformis f. sp. tritici) and the barley stripe rust pathogen (Puccinia striiformis f. sp. hordei).</title>
        <authorList>
            <person name="Xia C."/>
            <person name="Wang M."/>
            <person name="Yin C."/>
            <person name="Cornejo O.E."/>
            <person name="Hulbert S.H."/>
            <person name="Chen X."/>
        </authorList>
    </citation>
    <scope>NUCLEOTIDE SEQUENCE [LARGE SCALE GENOMIC DNA]</scope>
    <source>
        <strain evidence="4">93TX-2</strain>
    </source>
</reference>
<dbReference type="SUPFAM" id="SSF56815">
    <property type="entry name" value="Sec1/munc18-like (SM) proteins"/>
    <property type="match status" value="1"/>
</dbReference>
<accession>A0A2S4UNP5</accession>
<evidence type="ECO:0000313" key="4">
    <source>
        <dbReference type="Proteomes" id="UP000238274"/>
    </source>
</evidence>
<dbReference type="Gene3D" id="3.40.50.1910">
    <property type="match status" value="1"/>
</dbReference>
<dbReference type="Gene3D" id="3.40.50.2060">
    <property type="match status" value="1"/>
</dbReference>
<protein>
    <recommendedName>
        <fullName evidence="5">Sec1-like protein</fullName>
    </recommendedName>
</protein>
<dbReference type="GO" id="GO:0016192">
    <property type="term" value="P:vesicle-mediated transport"/>
    <property type="evidence" value="ECO:0007669"/>
    <property type="project" value="InterPro"/>
</dbReference>
<dbReference type="Pfam" id="PF00995">
    <property type="entry name" value="Sec1"/>
    <property type="match status" value="1"/>
</dbReference>